<evidence type="ECO:0000259" key="6">
    <source>
        <dbReference type="Pfam" id="PF04116"/>
    </source>
</evidence>
<comment type="caution">
    <text evidence="7">The sequence shown here is derived from an EMBL/GenBank/DDBJ whole genome shotgun (WGS) entry which is preliminary data.</text>
</comment>
<accession>A0A225AVA5</accession>
<keyword evidence="8" id="KW-1185">Reference proteome</keyword>
<evidence type="ECO:0000256" key="2">
    <source>
        <dbReference type="ARBA" id="ARBA00022692"/>
    </source>
</evidence>
<dbReference type="Pfam" id="PF04116">
    <property type="entry name" value="FA_hydroxylase"/>
    <property type="match status" value="1"/>
</dbReference>
<dbReference type="GO" id="GO:0005506">
    <property type="term" value="F:iron ion binding"/>
    <property type="evidence" value="ECO:0007669"/>
    <property type="project" value="InterPro"/>
</dbReference>
<evidence type="ECO:0000313" key="8">
    <source>
        <dbReference type="Proteomes" id="UP000214365"/>
    </source>
</evidence>
<evidence type="ECO:0000256" key="5">
    <source>
        <dbReference type="SAM" id="Phobius"/>
    </source>
</evidence>
<name>A0A225AVA5_TALAT</name>
<feature type="domain" description="Fatty acid hydroxylase" evidence="6">
    <location>
        <begin position="173"/>
        <end position="298"/>
    </location>
</feature>
<dbReference type="EMBL" id="LFMY01000003">
    <property type="protein sequence ID" value="OKL62304.1"/>
    <property type="molecule type" value="Genomic_DNA"/>
</dbReference>
<dbReference type="GO" id="GO:0016020">
    <property type="term" value="C:membrane"/>
    <property type="evidence" value="ECO:0007669"/>
    <property type="project" value="UniProtKB-SubCell"/>
</dbReference>
<gene>
    <name evidence="7" type="ORF">UA08_02841</name>
</gene>
<dbReference type="RefSeq" id="XP_020122425.1">
    <property type="nucleotide sequence ID" value="XM_020264928.1"/>
</dbReference>
<dbReference type="GO" id="GO:0016491">
    <property type="term" value="F:oxidoreductase activity"/>
    <property type="evidence" value="ECO:0007669"/>
    <property type="project" value="InterPro"/>
</dbReference>
<dbReference type="STRING" id="1441469.A0A225AVA5"/>
<keyword evidence="2 5" id="KW-0812">Transmembrane</keyword>
<dbReference type="AlphaFoldDB" id="A0A225AVA5"/>
<feature type="transmembrane region" description="Helical" evidence="5">
    <location>
        <begin position="240"/>
        <end position="257"/>
    </location>
</feature>
<sequence>MDVFLDVCDTFFFDRLYAIILPDRAATLAGSSEGDSIRLYNQHVKQYFPLQPSQWAGLSSWKREHLSRQALSLFLITWLFGMAMYLIGSTLLYHTCYDKRLLHHPKFLPRQIQQEIQQSLKAMPIMALLTMPIFLAEIQGWTKLYDFSSGTSDEGTSTFYIPSHIYTWLQYPLFIMFTDSGIYWIHRGLHHPSVYRWVHKRHHKWVVPTPYASYAFNPVDGWMQSLPYHIFPFLFPLQKVAYLGLFVFVTLWTVLIHDAEYISNSRVINGAACHTMHHLYFNYNYGQFTTFWDRVKGTYQTPDGDGIVKAFDENENGDQALKKVD</sequence>
<evidence type="ECO:0000256" key="4">
    <source>
        <dbReference type="ARBA" id="ARBA00023136"/>
    </source>
</evidence>
<dbReference type="Proteomes" id="UP000214365">
    <property type="component" value="Unassembled WGS sequence"/>
</dbReference>
<dbReference type="InterPro" id="IPR006694">
    <property type="entry name" value="Fatty_acid_hydroxylase"/>
</dbReference>
<comment type="subcellular location">
    <subcellularLocation>
        <location evidence="1">Membrane</location>
    </subcellularLocation>
</comment>
<keyword evidence="3 5" id="KW-1133">Transmembrane helix</keyword>
<dbReference type="InterPro" id="IPR050307">
    <property type="entry name" value="Sterol_Desaturase_Related"/>
</dbReference>
<evidence type="ECO:0000256" key="1">
    <source>
        <dbReference type="ARBA" id="ARBA00004370"/>
    </source>
</evidence>
<feature type="transmembrane region" description="Helical" evidence="5">
    <location>
        <begin position="70"/>
        <end position="93"/>
    </location>
</feature>
<dbReference type="GO" id="GO:0008610">
    <property type="term" value="P:lipid biosynthetic process"/>
    <property type="evidence" value="ECO:0007669"/>
    <property type="project" value="InterPro"/>
</dbReference>
<keyword evidence="4 5" id="KW-0472">Membrane</keyword>
<organism evidence="7 8">
    <name type="scientific">Talaromyces atroroseus</name>
    <dbReference type="NCBI Taxonomy" id="1441469"/>
    <lineage>
        <taxon>Eukaryota</taxon>
        <taxon>Fungi</taxon>
        <taxon>Dikarya</taxon>
        <taxon>Ascomycota</taxon>
        <taxon>Pezizomycotina</taxon>
        <taxon>Eurotiomycetes</taxon>
        <taxon>Eurotiomycetidae</taxon>
        <taxon>Eurotiales</taxon>
        <taxon>Trichocomaceae</taxon>
        <taxon>Talaromyces</taxon>
        <taxon>Talaromyces sect. Trachyspermi</taxon>
    </lineage>
</organism>
<evidence type="ECO:0000256" key="3">
    <source>
        <dbReference type="ARBA" id="ARBA00022989"/>
    </source>
</evidence>
<protein>
    <submittedName>
        <fullName evidence="7">Putative C-5 sterol desaturase</fullName>
    </submittedName>
</protein>
<dbReference type="OrthoDB" id="6354873at2759"/>
<dbReference type="GeneID" id="31002596"/>
<evidence type="ECO:0000313" key="7">
    <source>
        <dbReference type="EMBL" id="OKL62304.1"/>
    </source>
</evidence>
<reference evidence="7 8" key="1">
    <citation type="submission" date="2015-06" db="EMBL/GenBank/DDBJ databases">
        <title>Talaromyces atroroseus IBT 11181 draft genome.</title>
        <authorList>
            <person name="Rasmussen K.B."/>
            <person name="Rasmussen S."/>
            <person name="Petersen B."/>
            <person name="Sicheritz-Ponten T."/>
            <person name="Mortensen U.H."/>
            <person name="Thrane U."/>
        </authorList>
    </citation>
    <scope>NUCLEOTIDE SEQUENCE [LARGE SCALE GENOMIC DNA]</scope>
    <source>
        <strain evidence="7 8">IBT 11181</strain>
    </source>
</reference>
<proteinExistence type="predicted"/>
<dbReference type="PANTHER" id="PTHR11863">
    <property type="entry name" value="STEROL DESATURASE"/>
    <property type="match status" value="1"/>
</dbReference>